<evidence type="ECO:0000313" key="3">
    <source>
        <dbReference type="Proteomes" id="UP000555103"/>
    </source>
</evidence>
<evidence type="ECO:0000256" key="1">
    <source>
        <dbReference type="SAM" id="SignalP"/>
    </source>
</evidence>
<accession>A0A840CJB2</accession>
<dbReference type="AlphaFoldDB" id="A0A840CJB2"/>
<dbReference type="EMBL" id="JACIEP010000006">
    <property type="protein sequence ID" value="MBB4036137.1"/>
    <property type="molecule type" value="Genomic_DNA"/>
</dbReference>
<feature type="chain" id="PRO_5032748679" description="Lipoprotein" evidence="1">
    <location>
        <begin position="23"/>
        <end position="171"/>
    </location>
</feature>
<dbReference type="RefSeq" id="WP_183307048.1">
    <property type="nucleotide sequence ID" value="NZ_JACIEP010000006.1"/>
</dbReference>
<protein>
    <recommendedName>
        <fullName evidence="4">Lipoprotein</fullName>
    </recommendedName>
</protein>
<keyword evidence="1" id="KW-0732">Signal</keyword>
<dbReference type="Proteomes" id="UP000555103">
    <property type="component" value="Unassembled WGS sequence"/>
</dbReference>
<proteinExistence type="predicted"/>
<comment type="caution">
    <text evidence="2">The sequence shown here is derived from an EMBL/GenBank/DDBJ whole genome shotgun (WGS) entry which is preliminary data.</text>
</comment>
<evidence type="ECO:0008006" key="4">
    <source>
        <dbReference type="Google" id="ProtNLM"/>
    </source>
</evidence>
<organism evidence="2 3">
    <name type="scientific">Dysgonomonas hofstadii</name>
    <dbReference type="NCBI Taxonomy" id="637886"/>
    <lineage>
        <taxon>Bacteria</taxon>
        <taxon>Pseudomonadati</taxon>
        <taxon>Bacteroidota</taxon>
        <taxon>Bacteroidia</taxon>
        <taxon>Bacteroidales</taxon>
        <taxon>Dysgonomonadaceae</taxon>
        <taxon>Dysgonomonas</taxon>
    </lineage>
</organism>
<gene>
    <name evidence="2" type="ORF">GGR21_002038</name>
</gene>
<feature type="signal peptide" evidence="1">
    <location>
        <begin position="1"/>
        <end position="22"/>
    </location>
</feature>
<reference evidence="2 3" key="1">
    <citation type="submission" date="2020-08" db="EMBL/GenBank/DDBJ databases">
        <title>Genomic Encyclopedia of Type Strains, Phase IV (KMG-IV): sequencing the most valuable type-strain genomes for metagenomic binning, comparative biology and taxonomic classification.</title>
        <authorList>
            <person name="Goeker M."/>
        </authorList>
    </citation>
    <scope>NUCLEOTIDE SEQUENCE [LARGE SCALE GENOMIC DNA]</scope>
    <source>
        <strain evidence="2 3">DSM 104969</strain>
    </source>
</reference>
<dbReference type="PROSITE" id="PS51257">
    <property type="entry name" value="PROKAR_LIPOPROTEIN"/>
    <property type="match status" value="1"/>
</dbReference>
<keyword evidence="3" id="KW-1185">Reference proteome</keyword>
<sequence>MKRFTNKLLATALLLTTILVFSSCEEEQYWVATTLDFETDVPVRGNGSFDYTIRVDESYFVDFRPNRETLLDVNTLNSWLTISNLLRDDRMSLRLVANGNIIYDYRGTITPDKYGEFYIDDNGFKSFMVDAIDVIRRYGFVDITITGTSNIADGGPLVFLFENNVDIYVRD</sequence>
<name>A0A840CJB2_9BACT</name>
<evidence type="ECO:0000313" key="2">
    <source>
        <dbReference type="EMBL" id="MBB4036137.1"/>
    </source>
</evidence>